<name>A0A5D0CY11_9BACL</name>
<proteinExistence type="predicted"/>
<reference evidence="2 3" key="1">
    <citation type="submission" date="2019-08" db="EMBL/GenBank/DDBJ databases">
        <title>Genome sequencing of Paenibacillus faecis DSM 23593(T).</title>
        <authorList>
            <person name="Kook J.-K."/>
            <person name="Park S.-N."/>
            <person name="Lim Y.K."/>
        </authorList>
    </citation>
    <scope>NUCLEOTIDE SEQUENCE [LARGE SCALE GENOMIC DNA]</scope>
    <source>
        <strain evidence="2 3">DSM 23593</strain>
    </source>
</reference>
<evidence type="ECO:0000313" key="2">
    <source>
        <dbReference type="EMBL" id="TYA14891.1"/>
    </source>
</evidence>
<keyword evidence="3" id="KW-1185">Reference proteome</keyword>
<sequence length="68" mass="7281">MPNRGKMAIRSKNKKNSSGGNNTITNTEVTADDLALIGAGLTVLGDLFAFLSLVKVREETKDEGKEKS</sequence>
<protein>
    <submittedName>
        <fullName evidence="2">Uncharacterized protein</fullName>
    </submittedName>
</protein>
<evidence type="ECO:0000256" key="1">
    <source>
        <dbReference type="SAM" id="MobiDB-lite"/>
    </source>
</evidence>
<dbReference type="EMBL" id="VSDO01000001">
    <property type="protein sequence ID" value="TYA14891.1"/>
    <property type="molecule type" value="Genomic_DNA"/>
</dbReference>
<dbReference type="RefSeq" id="WP_148450484.1">
    <property type="nucleotide sequence ID" value="NZ_VSDO01000001.1"/>
</dbReference>
<feature type="region of interest" description="Disordered" evidence="1">
    <location>
        <begin position="1"/>
        <end position="24"/>
    </location>
</feature>
<evidence type="ECO:0000313" key="3">
    <source>
        <dbReference type="Proteomes" id="UP000325218"/>
    </source>
</evidence>
<accession>A0A5D0CY11</accession>
<comment type="caution">
    <text evidence="2">The sequence shown here is derived from an EMBL/GenBank/DDBJ whole genome shotgun (WGS) entry which is preliminary data.</text>
</comment>
<dbReference type="OrthoDB" id="2662841at2"/>
<dbReference type="Proteomes" id="UP000325218">
    <property type="component" value="Unassembled WGS sequence"/>
</dbReference>
<gene>
    <name evidence="2" type="ORF">FRY98_04290</name>
</gene>
<dbReference type="AlphaFoldDB" id="A0A5D0CY11"/>
<organism evidence="2 3">
    <name type="scientific">Paenibacillus faecis</name>
    <dbReference type="NCBI Taxonomy" id="862114"/>
    <lineage>
        <taxon>Bacteria</taxon>
        <taxon>Bacillati</taxon>
        <taxon>Bacillota</taxon>
        <taxon>Bacilli</taxon>
        <taxon>Bacillales</taxon>
        <taxon>Paenibacillaceae</taxon>
        <taxon>Paenibacillus</taxon>
    </lineage>
</organism>